<evidence type="ECO:0000256" key="3">
    <source>
        <dbReference type="ARBA" id="ARBA00022989"/>
    </source>
</evidence>
<gene>
    <name evidence="7" type="ORF">FHS89_003085</name>
</gene>
<comment type="caution">
    <text evidence="7">The sequence shown here is derived from an EMBL/GenBank/DDBJ whole genome shotgun (WGS) entry which is preliminary data.</text>
</comment>
<feature type="transmembrane region" description="Helical" evidence="5">
    <location>
        <begin position="35"/>
        <end position="53"/>
    </location>
</feature>
<dbReference type="Pfam" id="PF07298">
    <property type="entry name" value="NnrU"/>
    <property type="match status" value="1"/>
</dbReference>
<name>A0A840WQP2_9RHOB</name>
<dbReference type="EMBL" id="JACIJS010000012">
    <property type="protein sequence ID" value="MBB5517041.1"/>
    <property type="molecule type" value="Genomic_DNA"/>
</dbReference>
<dbReference type="Proteomes" id="UP000553766">
    <property type="component" value="Unassembled WGS sequence"/>
</dbReference>
<evidence type="ECO:0000256" key="5">
    <source>
        <dbReference type="SAM" id="Phobius"/>
    </source>
</evidence>
<evidence type="ECO:0000256" key="1">
    <source>
        <dbReference type="ARBA" id="ARBA00004141"/>
    </source>
</evidence>
<reference evidence="7 8" key="1">
    <citation type="submission" date="2020-08" db="EMBL/GenBank/DDBJ databases">
        <title>Genomic Encyclopedia of Type Strains, Phase IV (KMG-IV): sequencing the most valuable type-strain genomes for metagenomic binning, comparative biology and taxonomic classification.</title>
        <authorList>
            <person name="Goeker M."/>
        </authorList>
    </citation>
    <scope>NUCLEOTIDE SEQUENCE [LARGE SCALE GENOMIC DNA]</scope>
    <source>
        <strain evidence="7 8">DSM 103377</strain>
    </source>
</reference>
<comment type="subcellular location">
    <subcellularLocation>
        <location evidence="1">Membrane</location>
        <topology evidence="1">Multi-pass membrane protein</topology>
    </subcellularLocation>
</comment>
<feature type="transmembrane region" description="Helical" evidence="5">
    <location>
        <begin position="157"/>
        <end position="175"/>
    </location>
</feature>
<feature type="domain" description="NnrU" evidence="6">
    <location>
        <begin position="4"/>
        <end position="176"/>
    </location>
</feature>
<feature type="transmembrane region" description="Helical" evidence="5">
    <location>
        <begin position="65"/>
        <end position="83"/>
    </location>
</feature>
<sequence>MTLLFLGLFLWYAAHLFKRLAPGPRAKLGTAGKGIVAVGVLAGLVLMVLGYRAAPFENVWFPPGWTVHLNNLLMLFVIMLFGMGGSKGRMRSWFRHPMLMGTALWAISHLIVNGDVASIILFGGILIWAVLEIRLINRAEPNWTAPEPGPAKGDVKLVVISLVLYVIIALIHGWIGPSPFG</sequence>
<dbReference type="AlphaFoldDB" id="A0A840WQP2"/>
<keyword evidence="3 5" id="KW-1133">Transmembrane helix</keyword>
<protein>
    <submittedName>
        <fullName evidence="7">Putative membrane protein</fullName>
    </submittedName>
</protein>
<feature type="transmembrane region" description="Helical" evidence="5">
    <location>
        <begin position="103"/>
        <end position="131"/>
    </location>
</feature>
<keyword evidence="8" id="KW-1185">Reference proteome</keyword>
<evidence type="ECO:0000259" key="6">
    <source>
        <dbReference type="Pfam" id="PF07298"/>
    </source>
</evidence>
<evidence type="ECO:0000313" key="7">
    <source>
        <dbReference type="EMBL" id="MBB5517041.1"/>
    </source>
</evidence>
<dbReference type="InterPro" id="IPR009915">
    <property type="entry name" value="NnrU_dom"/>
</dbReference>
<evidence type="ECO:0000313" key="8">
    <source>
        <dbReference type="Proteomes" id="UP000553766"/>
    </source>
</evidence>
<dbReference type="RefSeq" id="WP_184013000.1">
    <property type="nucleotide sequence ID" value="NZ_JACIJS010000012.1"/>
</dbReference>
<keyword evidence="2 5" id="KW-0812">Transmembrane</keyword>
<evidence type="ECO:0000256" key="2">
    <source>
        <dbReference type="ARBA" id="ARBA00022692"/>
    </source>
</evidence>
<evidence type="ECO:0000256" key="4">
    <source>
        <dbReference type="ARBA" id="ARBA00023136"/>
    </source>
</evidence>
<proteinExistence type="predicted"/>
<accession>A0A840WQP2</accession>
<dbReference type="GO" id="GO:0016020">
    <property type="term" value="C:membrane"/>
    <property type="evidence" value="ECO:0007669"/>
    <property type="project" value="UniProtKB-SubCell"/>
</dbReference>
<keyword evidence="4 5" id="KW-0472">Membrane</keyword>
<organism evidence="7 8">
    <name type="scientific">Rubricella aquisinus</name>
    <dbReference type="NCBI Taxonomy" id="2028108"/>
    <lineage>
        <taxon>Bacteria</taxon>
        <taxon>Pseudomonadati</taxon>
        <taxon>Pseudomonadota</taxon>
        <taxon>Alphaproteobacteria</taxon>
        <taxon>Rhodobacterales</taxon>
        <taxon>Paracoccaceae</taxon>
        <taxon>Rubricella</taxon>
    </lineage>
</organism>